<keyword evidence="1" id="KW-0812">Transmembrane</keyword>
<feature type="transmembrane region" description="Helical" evidence="1">
    <location>
        <begin position="20"/>
        <end position="40"/>
    </location>
</feature>
<evidence type="ECO:0000256" key="1">
    <source>
        <dbReference type="SAM" id="Phobius"/>
    </source>
</evidence>
<dbReference type="AlphaFoldDB" id="A0A0C9WNH8"/>
<feature type="transmembrane region" description="Helical" evidence="1">
    <location>
        <begin position="52"/>
        <end position="72"/>
    </location>
</feature>
<protein>
    <submittedName>
        <fullName evidence="2">Unplaced genomic scaffold K443scaffold_118, whole genome shotgun sequence</fullName>
    </submittedName>
</protein>
<keyword evidence="3" id="KW-1185">Reference proteome</keyword>
<accession>A0A0C9WNH8</accession>
<dbReference type="HOGENOM" id="CLU_179470_0_0_1"/>
<keyword evidence="1" id="KW-1133">Transmembrane helix</keyword>
<gene>
    <name evidence="2" type="ORF">K443DRAFT_624818</name>
</gene>
<keyword evidence="1" id="KW-0472">Membrane</keyword>
<dbReference type="Proteomes" id="UP000054477">
    <property type="component" value="Unassembled WGS sequence"/>
</dbReference>
<evidence type="ECO:0000313" key="3">
    <source>
        <dbReference type="Proteomes" id="UP000054477"/>
    </source>
</evidence>
<reference evidence="3" key="2">
    <citation type="submission" date="2015-01" db="EMBL/GenBank/DDBJ databases">
        <title>Evolutionary Origins and Diversification of the Mycorrhizal Mutualists.</title>
        <authorList>
            <consortium name="DOE Joint Genome Institute"/>
            <consortium name="Mycorrhizal Genomics Consortium"/>
            <person name="Kohler A."/>
            <person name="Kuo A."/>
            <person name="Nagy L.G."/>
            <person name="Floudas D."/>
            <person name="Copeland A."/>
            <person name="Barry K.W."/>
            <person name="Cichocki N."/>
            <person name="Veneault-Fourrey C."/>
            <person name="LaButti K."/>
            <person name="Lindquist E.A."/>
            <person name="Lipzen A."/>
            <person name="Lundell T."/>
            <person name="Morin E."/>
            <person name="Murat C."/>
            <person name="Riley R."/>
            <person name="Ohm R."/>
            <person name="Sun H."/>
            <person name="Tunlid A."/>
            <person name="Henrissat B."/>
            <person name="Grigoriev I.V."/>
            <person name="Hibbett D.S."/>
            <person name="Martin F."/>
        </authorList>
    </citation>
    <scope>NUCLEOTIDE SEQUENCE [LARGE SCALE GENOMIC DNA]</scope>
    <source>
        <strain evidence="3">LaAM-08-1</strain>
    </source>
</reference>
<reference evidence="2 3" key="1">
    <citation type="submission" date="2014-04" db="EMBL/GenBank/DDBJ databases">
        <authorList>
            <consortium name="DOE Joint Genome Institute"/>
            <person name="Kuo A."/>
            <person name="Kohler A."/>
            <person name="Nagy L.G."/>
            <person name="Floudas D."/>
            <person name="Copeland A."/>
            <person name="Barry K.W."/>
            <person name="Cichocki N."/>
            <person name="Veneault-Fourrey C."/>
            <person name="LaButti K."/>
            <person name="Lindquist E.A."/>
            <person name="Lipzen A."/>
            <person name="Lundell T."/>
            <person name="Morin E."/>
            <person name="Murat C."/>
            <person name="Sun H."/>
            <person name="Tunlid A."/>
            <person name="Henrissat B."/>
            <person name="Grigoriev I.V."/>
            <person name="Hibbett D.S."/>
            <person name="Martin F."/>
            <person name="Nordberg H.P."/>
            <person name="Cantor M.N."/>
            <person name="Hua S.X."/>
        </authorList>
    </citation>
    <scope>NUCLEOTIDE SEQUENCE [LARGE SCALE GENOMIC DNA]</scope>
    <source>
        <strain evidence="2 3">LaAM-08-1</strain>
    </source>
</reference>
<evidence type="ECO:0000313" key="2">
    <source>
        <dbReference type="EMBL" id="KIJ99124.1"/>
    </source>
</evidence>
<organism evidence="2 3">
    <name type="scientific">Laccaria amethystina LaAM-08-1</name>
    <dbReference type="NCBI Taxonomy" id="1095629"/>
    <lineage>
        <taxon>Eukaryota</taxon>
        <taxon>Fungi</taxon>
        <taxon>Dikarya</taxon>
        <taxon>Basidiomycota</taxon>
        <taxon>Agaricomycotina</taxon>
        <taxon>Agaricomycetes</taxon>
        <taxon>Agaricomycetidae</taxon>
        <taxon>Agaricales</taxon>
        <taxon>Agaricineae</taxon>
        <taxon>Hydnangiaceae</taxon>
        <taxon>Laccaria</taxon>
    </lineage>
</organism>
<proteinExistence type="predicted"/>
<name>A0A0C9WNH8_9AGAR</name>
<dbReference type="OrthoDB" id="3229610at2759"/>
<dbReference type="EMBL" id="KN838653">
    <property type="protein sequence ID" value="KIJ99124.1"/>
    <property type="molecule type" value="Genomic_DNA"/>
</dbReference>
<sequence>MSTQLGLAIPTLTLPSKSWMAVVSALQITALSVTIFRVYHRFKTSHMWWDDYVVVMVFILDALGLVNVWYGYSHHCESHSKLVSSTLLTPGFVFSPQSICFT</sequence>